<accession>A0A8G1XDX8</accession>
<dbReference type="EMBL" id="RJVJ01000001">
    <property type="protein sequence ID" value="ROR44706.1"/>
    <property type="molecule type" value="Genomic_DNA"/>
</dbReference>
<protein>
    <submittedName>
        <fullName evidence="1">Uncharacterized protein</fullName>
    </submittedName>
</protein>
<name>A0A8G1XDX8_9ACTN</name>
<evidence type="ECO:0000313" key="1">
    <source>
        <dbReference type="EMBL" id="ROR44706.1"/>
    </source>
</evidence>
<gene>
    <name evidence="1" type="ORF">EDD39_2913</name>
</gene>
<dbReference type="Proteomes" id="UP000267408">
    <property type="component" value="Unassembled WGS sequence"/>
</dbReference>
<reference evidence="1 2" key="1">
    <citation type="submission" date="2018-11" db="EMBL/GenBank/DDBJ databases">
        <title>Sequencing the genomes of 1000 actinobacteria strains.</title>
        <authorList>
            <person name="Klenk H.-P."/>
        </authorList>
    </citation>
    <scope>NUCLEOTIDE SEQUENCE [LARGE SCALE GENOMIC DNA]</scope>
    <source>
        <strain evidence="1 2">DSM 44780</strain>
    </source>
</reference>
<evidence type="ECO:0000313" key="2">
    <source>
        <dbReference type="Proteomes" id="UP000267408"/>
    </source>
</evidence>
<comment type="caution">
    <text evidence="1">The sequence shown here is derived from an EMBL/GenBank/DDBJ whole genome shotgun (WGS) entry which is preliminary data.</text>
</comment>
<proteinExistence type="predicted"/>
<sequence>MSAIRCEARQGGPHPTSAQVVLRVVASRREAASVRPASIADRSATLDPHPSATMPTALVPAALAAAFPDLAPAALQHILGH</sequence>
<dbReference type="AlphaFoldDB" id="A0A8G1XDX8"/>
<organism evidence="1 2">
    <name type="scientific">Kitasatospora cineracea</name>
    <dbReference type="NCBI Taxonomy" id="88074"/>
    <lineage>
        <taxon>Bacteria</taxon>
        <taxon>Bacillati</taxon>
        <taxon>Actinomycetota</taxon>
        <taxon>Actinomycetes</taxon>
        <taxon>Kitasatosporales</taxon>
        <taxon>Streptomycetaceae</taxon>
        <taxon>Kitasatospora</taxon>
    </lineage>
</organism>
<dbReference type="RefSeq" id="WP_123556166.1">
    <property type="nucleotide sequence ID" value="NZ_RJVJ01000001.1"/>
</dbReference>